<feature type="coiled-coil region" evidence="1">
    <location>
        <begin position="143"/>
        <end position="170"/>
    </location>
</feature>
<name>A0A834H9C5_RHOSS</name>
<dbReference type="Proteomes" id="UP000626092">
    <property type="component" value="Unassembled WGS sequence"/>
</dbReference>
<feature type="transmembrane region" description="Helical" evidence="2">
    <location>
        <begin position="70"/>
        <end position="103"/>
    </location>
</feature>
<accession>A0A834H9C5</accession>
<gene>
    <name evidence="3" type="ORF">RHSIM_Rhsim02G0156700</name>
</gene>
<evidence type="ECO:0000313" key="3">
    <source>
        <dbReference type="EMBL" id="KAF7150211.1"/>
    </source>
</evidence>
<reference evidence="3" key="1">
    <citation type="submission" date="2019-11" db="EMBL/GenBank/DDBJ databases">
        <authorList>
            <person name="Liu Y."/>
            <person name="Hou J."/>
            <person name="Li T.-Q."/>
            <person name="Guan C.-H."/>
            <person name="Wu X."/>
            <person name="Wu H.-Z."/>
            <person name="Ling F."/>
            <person name="Zhang R."/>
            <person name="Shi X.-G."/>
            <person name="Ren J.-P."/>
            <person name="Chen E.-F."/>
            <person name="Sun J.-M."/>
        </authorList>
    </citation>
    <scope>NUCLEOTIDE SEQUENCE</scope>
    <source>
        <strain evidence="3">Adult_tree_wgs_1</strain>
        <tissue evidence="3">Leaves</tissue>
    </source>
</reference>
<keyword evidence="2" id="KW-1133">Transmembrane helix</keyword>
<dbReference type="AlphaFoldDB" id="A0A834H9C5"/>
<evidence type="ECO:0000256" key="2">
    <source>
        <dbReference type="SAM" id="Phobius"/>
    </source>
</evidence>
<keyword evidence="1" id="KW-0175">Coiled coil</keyword>
<keyword evidence="2" id="KW-0472">Membrane</keyword>
<dbReference type="EMBL" id="WJXA01000002">
    <property type="protein sequence ID" value="KAF7150211.1"/>
    <property type="molecule type" value="Genomic_DNA"/>
</dbReference>
<keyword evidence="2" id="KW-0812">Transmembrane</keyword>
<evidence type="ECO:0000256" key="1">
    <source>
        <dbReference type="SAM" id="Coils"/>
    </source>
</evidence>
<proteinExistence type="predicted"/>
<sequence>MEMDSIFQALHQLSSLSLKRSYLIYYHRARKHIDPFKTTHTSDHQRESKTNSVESIQPWHLLSNITNSIMAVYGTIMVVFMASDALVCYCFMALIFGLILSWIRPSSWLSSMTKARSGYVKGLGIRPSSSIRTVKGEYVTHLEGKVQEQAEKFQEQAEKIQEQAEGIEVANNKIDELALAKEEQGKTLASVMAFLKQQGFTRLRFKWVMVNVLLGGGWDDIDLDCLACCPFVKIDYVEGL</sequence>
<keyword evidence="4" id="KW-1185">Reference proteome</keyword>
<comment type="caution">
    <text evidence="3">The sequence shown here is derived from an EMBL/GenBank/DDBJ whole genome shotgun (WGS) entry which is preliminary data.</text>
</comment>
<protein>
    <submittedName>
        <fullName evidence="3">Uncharacterized protein</fullName>
    </submittedName>
</protein>
<evidence type="ECO:0000313" key="4">
    <source>
        <dbReference type="Proteomes" id="UP000626092"/>
    </source>
</evidence>
<organism evidence="3 4">
    <name type="scientific">Rhododendron simsii</name>
    <name type="common">Sims's rhododendron</name>
    <dbReference type="NCBI Taxonomy" id="118357"/>
    <lineage>
        <taxon>Eukaryota</taxon>
        <taxon>Viridiplantae</taxon>
        <taxon>Streptophyta</taxon>
        <taxon>Embryophyta</taxon>
        <taxon>Tracheophyta</taxon>
        <taxon>Spermatophyta</taxon>
        <taxon>Magnoliopsida</taxon>
        <taxon>eudicotyledons</taxon>
        <taxon>Gunneridae</taxon>
        <taxon>Pentapetalae</taxon>
        <taxon>asterids</taxon>
        <taxon>Ericales</taxon>
        <taxon>Ericaceae</taxon>
        <taxon>Ericoideae</taxon>
        <taxon>Rhodoreae</taxon>
        <taxon>Rhododendron</taxon>
    </lineage>
</organism>